<sequence length="267" mass="29116">TAPEINIRVCQGSGCSASGSEKVTNAFEEGIKRNGLEKRGKVIITGCHGLCEMGPIVIINPGDVLYTRVKEEDVEEIVQSHLVKGEIVERLLYHDPMTGKPIPRYGEISFYLEQERRVLHNNGFIDPWSIEEYTARDGYQALAKVLNGMKPEDVIDEVGKSGLRGRGGAGFPTAIKWGFVRSAPGEEKHIVCNGDEGDPGAYMNRSVLEGNPHSVIEGMAIGAYAIGNVRQGYAYVRAEYPLAIETLSHAIAQAREYGLLGKDILGT</sequence>
<dbReference type="SUPFAM" id="SSF52833">
    <property type="entry name" value="Thioredoxin-like"/>
    <property type="match status" value="1"/>
</dbReference>
<dbReference type="Pfam" id="PF01257">
    <property type="entry name" value="2Fe-2S_thioredx"/>
    <property type="match status" value="1"/>
</dbReference>
<accession>X1TKS7</accession>
<dbReference type="SUPFAM" id="SSF142019">
    <property type="entry name" value="Nqo1 FMN-binding domain-like"/>
    <property type="match status" value="1"/>
</dbReference>
<gene>
    <name evidence="6" type="ORF">S12H4_37689</name>
</gene>
<dbReference type="InterPro" id="IPR037225">
    <property type="entry name" value="Nuo51_FMN-bd_sf"/>
</dbReference>
<evidence type="ECO:0000313" key="6">
    <source>
        <dbReference type="EMBL" id="GAI88175.1"/>
    </source>
</evidence>
<organism evidence="6">
    <name type="scientific">marine sediment metagenome</name>
    <dbReference type="NCBI Taxonomy" id="412755"/>
    <lineage>
        <taxon>unclassified sequences</taxon>
        <taxon>metagenomes</taxon>
        <taxon>ecological metagenomes</taxon>
    </lineage>
</organism>
<name>X1TKS7_9ZZZZ</name>
<dbReference type="GO" id="GO:0046872">
    <property type="term" value="F:metal ion binding"/>
    <property type="evidence" value="ECO:0007669"/>
    <property type="project" value="UniProtKB-KW"/>
</dbReference>
<evidence type="ECO:0000256" key="3">
    <source>
        <dbReference type="ARBA" id="ARBA00023004"/>
    </source>
</evidence>
<protein>
    <recommendedName>
        <fullName evidence="5">NADH-ubiquinone oxidoreductase 51kDa subunit FMN-binding domain-containing protein</fullName>
    </recommendedName>
</protein>
<keyword evidence="1" id="KW-0004">4Fe-4S</keyword>
<evidence type="ECO:0000256" key="1">
    <source>
        <dbReference type="ARBA" id="ARBA00022485"/>
    </source>
</evidence>
<dbReference type="Gene3D" id="3.40.50.11540">
    <property type="entry name" value="NADH-ubiquinone oxidoreductase 51kDa subunit"/>
    <property type="match status" value="1"/>
</dbReference>
<feature type="non-terminal residue" evidence="6">
    <location>
        <position position="267"/>
    </location>
</feature>
<keyword evidence="2" id="KW-0479">Metal-binding</keyword>
<dbReference type="PANTHER" id="PTHR43578">
    <property type="entry name" value="NADH-QUINONE OXIDOREDUCTASE SUBUNIT F"/>
    <property type="match status" value="1"/>
</dbReference>
<comment type="caution">
    <text evidence="6">The sequence shown here is derived from an EMBL/GenBank/DDBJ whole genome shotgun (WGS) entry which is preliminary data.</text>
</comment>
<proteinExistence type="predicted"/>
<dbReference type="Pfam" id="PF01512">
    <property type="entry name" value="Complex1_51K"/>
    <property type="match status" value="1"/>
</dbReference>
<keyword evidence="3" id="KW-0408">Iron</keyword>
<dbReference type="GO" id="GO:0051539">
    <property type="term" value="F:4 iron, 4 sulfur cluster binding"/>
    <property type="evidence" value="ECO:0007669"/>
    <property type="project" value="UniProtKB-KW"/>
</dbReference>
<reference evidence="6" key="1">
    <citation type="journal article" date="2014" name="Front. Microbiol.">
        <title>High frequency of phylogenetically diverse reductive dehalogenase-homologous genes in deep subseafloor sedimentary metagenomes.</title>
        <authorList>
            <person name="Kawai M."/>
            <person name="Futagami T."/>
            <person name="Toyoda A."/>
            <person name="Takaki Y."/>
            <person name="Nishi S."/>
            <person name="Hori S."/>
            <person name="Arai W."/>
            <person name="Tsubouchi T."/>
            <person name="Morono Y."/>
            <person name="Uchiyama I."/>
            <person name="Ito T."/>
            <person name="Fujiyama A."/>
            <person name="Inagaki F."/>
            <person name="Takami H."/>
        </authorList>
    </citation>
    <scope>NUCLEOTIDE SEQUENCE</scope>
    <source>
        <strain evidence="6">Expedition CK06-06</strain>
    </source>
</reference>
<dbReference type="InterPro" id="IPR036249">
    <property type="entry name" value="Thioredoxin-like_sf"/>
</dbReference>
<keyword evidence="4" id="KW-0411">Iron-sulfur</keyword>
<feature type="domain" description="NADH-ubiquinone oxidoreductase 51kDa subunit FMN-binding" evidence="5">
    <location>
        <begin position="159"/>
        <end position="256"/>
    </location>
</feature>
<dbReference type="AlphaFoldDB" id="X1TKS7"/>
<dbReference type="Gene3D" id="3.40.30.10">
    <property type="entry name" value="Glutaredoxin"/>
    <property type="match status" value="1"/>
</dbReference>
<dbReference type="InterPro" id="IPR011538">
    <property type="entry name" value="Nuo51_FMN-bd"/>
</dbReference>
<evidence type="ECO:0000259" key="5">
    <source>
        <dbReference type="Pfam" id="PF01512"/>
    </source>
</evidence>
<feature type="non-terminal residue" evidence="6">
    <location>
        <position position="1"/>
    </location>
</feature>
<evidence type="ECO:0000256" key="4">
    <source>
        <dbReference type="ARBA" id="ARBA00023014"/>
    </source>
</evidence>
<dbReference type="Gene3D" id="6.10.250.1450">
    <property type="match status" value="1"/>
</dbReference>
<dbReference type="PANTHER" id="PTHR43578:SF3">
    <property type="entry name" value="NADH-QUINONE OXIDOREDUCTASE SUBUNIT F"/>
    <property type="match status" value="1"/>
</dbReference>
<evidence type="ECO:0000256" key="2">
    <source>
        <dbReference type="ARBA" id="ARBA00022723"/>
    </source>
</evidence>
<dbReference type="CDD" id="cd02980">
    <property type="entry name" value="TRX_Fd_family"/>
    <property type="match status" value="1"/>
</dbReference>
<dbReference type="EMBL" id="BARW01022614">
    <property type="protein sequence ID" value="GAI88175.1"/>
    <property type="molecule type" value="Genomic_DNA"/>
</dbReference>